<protein>
    <submittedName>
        <fullName evidence="4">GTPase-activating protein gyp8</fullName>
    </submittedName>
</protein>
<name>A0AAV9PRF1_9PEZI</name>
<evidence type="ECO:0000256" key="2">
    <source>
        <dbReference type="SAM" id="MobiDB-lite"/>
    </source>
</evidence>
<dbReference type="SUPFAM" id="SSF47923">
    <property type="entry name" value="Ypt/Rab-GAP domain of gyp1p"/>
    <property type="match status" value="1"/>
</dbReference>
<dbReference type="RefSeq" id="XP_064664115.1">
    <property type="nucleotide sequence ID" value="XM_064797881.1"/>
</dbReference>
<dbReference type="InterPro" id="IPR035969">
    <property type="entry name" value="Rab-GAP_TBC_sf"/>
</dbReference>
<gene>
    <name evidence="4" type="primary">GYP8</name>
    <name evidence="4" type="ORF">LTR77_000616</name>
</gene>
<dbReference type="PROSITE" id="PS50086">
    <property type="entry name" value="TBC_RABGAP"/>
    <property type="match status" value="1"/>
</dbReference>
<dbReference type="GO" id="GO:0006888">
    <property type="term" value="P:endoplasmic reticulum to Golgi vesicle-mediated transport"/>
    <property type="evidence" value="ECO:0007669"/>
    <property type="project" value="TreeGrafter"/>
</dbReference>
<evidence type="ECO:0000313" key="5">
    <source>
        <dbReference type="Proteomes" id="UP001337655"/>
    </source>
</evidence>
<dbReference type="FunFam" id="1.10.8.1310:FF:000001">
    <property type="entry name" value="TBC1 domain family, member 20"/>
    <property type="match status" value="1"/>
</dbReference>
<dbReference type="AlphaFoldDB" id="A0AAV9PRF1"/>
<dbReference type="GO" id="GO:0005789">
    <property type="term" value="C:endoplasmic reticulum membrane"/>
    <property type="evidence" value="ECO:0007669"/>
    <property type="project" value="TreeGrafter"/>
</dbReference>
<dbReference type="InterPro" id="IPR000195">
    <property type="entry name" value="Rab-GAP-TBC_dom"/>
</dbReference>
<dbReference type="Pfam" id="PF00566">
    <property type="entry name" value="RabGAP-TBC"/>
    <property type="match status" value="1"/>
</dbReference>
<accession>A0AAV9PRF1</accession>
<dbReference type="Gene3D" id="1.10.472.80">
    <property type="entry name" value="Ypt/Rab-GAP domain of gyp1p, domain 3"/>
    <property type="match status" value="1"/>
</dbReference>
<dbReference type="Proteomes" id="UP001337655">
    <property type="component" value="Unassembled WGS sequence"/>
</dbReference>
<dbReference type="SMART" id="SM00164">
    <property type="entry name" value="TBC"/>
    <property type="match status" value="1"/>
</dbReference>
<evidence type="ECO:0000259" key="3">
    <source>
        <dbReference type="PROSITE" id="PS50086"/>
    </source>
</evidence>
<dbReference type="EMBL" id="JAVRRT010000001">
    <property type="protein sequence ID" value="KAK5175477.1"/>
    <property type="molecule type" value="Genomic_DNA"/>
</dbReference>
<organism evidence="4 5">
    <name type="scientific">Saxophila tyrrhenica</name>
    <dbReference type="NCBI Taxonomy" id="1690608"/>
    <lineage>
        <taxon>Eukaryota</taxon>
        <taxon>Fungi</taxon>
        <taxon>Dikarya</taxon>
        <taxon>Ascomycota</taxon>
        <taxon>Pezizomycotina</taxon>
        <taxon>Dothideomycetes</taxon>
        <taxon>Dothideomycetidae</taxon>
        <taxon>Mycosphaerellales</taxon>
        <taxon>Extremaceae</taxon>
        <taxon>Saxophila</taxon>
    </lineage>
</organism>
<dbReference type="Gene3D" id="1.10.8.1310">
    <property type="match status" value="1"/>
</dbReference>
<keyword evidence="5" id="KW-1185">Reference proteome</keyword>
<dbReference type="FunFam" id="1.10.472.80:FF:000060">
    <property type="entry name" value="TBC domain protein, putative"/>
    <property type="match status" value="1"/>
</dbReference>
<comment type="caution">
    <text evidence="4">The sequence shown here is derived from an EMBL/GenBank/DDBJ whole genome shotgun (WGS) entry which is preliminary data.</text>
</comment>
<feature type="domain" description="Rab-GAP TBC" evidence="3">
    <location>
        <begin position="59"/>
        <end position="240"/>
    </location>
</feature>
<proteinExistence type="predicted"/>
<sequence>MESHQPTAEPRLSRQDAGSNDAAQRDFDTRSRKLHSLNVACSNGDVAALRELAASKGGLLDDEVRRIAWPLLLGCEKGVGWEGADPPPHRDEEQVQLDVDRSFVYYPQGESDEKRDARKQELSKLILIVLRRYPMLHYFQGYHDIVQVFLLVLGGDAAVNAVSRLSLLRIRDFMLPTMSGTEPHLRLLPAVLYAADPALASHLSQTQPFFALPATLTLYAHEIEEYGQIARLFDFLLASEAVVSIYLFAVVVISRKEQLLEIEADEPEMLHSVLSKLPKPLDLDSLIQQTAELFHQHPPEKLPGRAWWHISSNSVLKTTRPNHDPKKQTLADGQRYFWKEAAEIRRRDALMRTQQQAQLFLRRYRRPVTLTGSAVLFALIAILLRSEHAPWVPALGSVFNGLQRTFYQVWRQFST</sequence>
<reference evidence="4 5" key="1">
    <citation type="submission" date="2023-08" db="EMBL/GenBank/DDBJ databases">
        <title>Black Yeasts Isolated from many extreme environments.</title>
        <authorList>
            <person name="Coleine C."/>
            <person name="Stajich J.E."/>
            <person name="Selbmann L."/>
        </authorList>
    </citation>
    <scope>NUCLEOTIDE SEQUENCE [LARGE SCALE GENOMIC DNA]</scope>
    <source>
        <strain evidence="4 5">CCFEE 5935</strain>
    </source>
</reference>
<evidence type="ECO:0000313" key="4">
    <source>
        <dbReference type="EMBL" id="KAK5175477.1"/>
    </source>
</evidence>
<dbReference type="PANTHER" id="PTHR20913">
    <property type="entry name" value="TBC1 DOMAIN FAMILY MEMBER 20/GTPASE"/>
    <property type="match status" value="1"/>
</dbReference>
<dbReference type="InterPro" id="IPR045913">
    <property type="entry name" value="TBC20/Gyp8-like"/>
</dbReference>
<feature type="region of interest" description="Disordered" evidence="2">
    <location>
        <begin position="1"/>
        <end position="24"/>
    </location>
</feature>
<keyword evidence="1" id="KW-0343">GTPase activation</keyword>
<evidence type="ECO:0000256" key="1">
    <source>
        <dbReference type="ARBA" id="ARBA00022468"/>
    </source>
</evidence>
<dbReference type="PANTHER" id="PTHR20913:SF7">
    <property type="entry name" value="RE60063P"/>
    <property type="match status" value="1"/>
</dbReference>
<dbReference type="GeneID" id="89921966"/>
<dbReference type="GO" id="GO:0005096">
    <property type="term" value="F:GTPase activator activity"/>
    <property type="evidence" value="ECO:0007669"/>
    <property type="project" value="UniProtKB-KW"/>
</dbReference>